<protein>
    <submittedName>
        <fullName evidence="1">Uncharacterized protein</fullName>
    </submittedName>
</protein>
<comment type="caution">
    <text evidence="1">The sequence shown here is derived from an EMBL/GenBank/DDBJ whole genome shotgun (WGS) entry which is preliminary data.</text>
</comment>
<evidence type="ECO:0000313" key="2">
    <source>
        <dbReference type="Proteomes" id="UP000297452"/>
    </source>
</evidence>
<dbReference type="AlphaFoldDB" id="A0A4Z1J643"/>
<proteinExistence type="predicted"/>
<keyword evidence="2" id="KW-1185">Reference proteome</keyword>
<reference evidence="1 2" key="1">
    <citation type="submission" date="2017-12" db="EMBL/GenBank/DDBJ databases">
        <title>Comparative genomics of Botrytis spp.</title>
        <authorList>
            <person name="Valero-Jimenez C.A."/>
            <person name="Tapia P."/>
            <person name="Veloso J."/>
            <person name="Silva-Moreno E."/>
            <person name="Staats M."/>
            <person name="Valdes J.H."/>
            <person name="Van Kan J.A.L."/>
        </authorList>
    </citation>
    <scope>NUCLEOTIDE SEQUENCE [LARGE SCALE GENOMIC DNA]</scope>
    <source>
        <strain evidence="1 2">MUCL2120</strain>
    </source>
</reference>
<evidence type="ECO:0000313" key="1">
    <source>
        <dbReference type="EMBL" id="TGO64337.1"/>
    </source>
</evidence>
<accession>A0A4Z1J643</accession>
<gene>
    <name evidence="1" type="ORF">BOTNAR_0089g00260</name>
</gene>
<dbReference type="EMBL" id="PQXJ01000089">
    <property type="protein sequence ID" value="TGO64337.1"/>
    <property type="molecule type" value="Genomic_DNA"/>
</dbReference>
<organism evidence="1 2">
    <name type="scientific">Botryotinia narcissicola</name>
    <dbReference type="NCBI Taxonomy" id="278944"/>
    <lineage>
        <taxon>Eukaryota</taxon>
        <taxon>Fungi</taxon>
        <taxon>Dikarya</taxon>
        <taxon>Ascomycota</taxon>
        <taxon>Pezizomycotina</taxon>
        <taxon>Leotiomycetes</taxon>
        <taxon>Helotiales</taxon>
        <taxon>Sclerotiniaceae</taxon>
        <taxon>Botryotinia</taxon>
    </lineage>
</organism>
<sequence>MGNSARSYRPALTCLVMLECGIGEWMDMGPDWPDIGCQESKFINAITFLVDSLPQLGRKSGCNAFGDRAIWYVKAVLRRCLIWKADALHAALSTLLMKALSALEAKISISIENQ</sequence>
<dbReference type="Proteomes" id="UP000297452">
    <property type="component" value="Unassembled WGS sequence"/>
</dbReference>
<name>A0A4Z1J643_9HELO</name>